<accession>A0A7R8D5E3</accession>
<evidence type="ECO:0000313" key="2">
    <source>
        <dbReference type="EMBL" id="CAF3035080.1"/>
    </source>
</evidence>
<feature type="region of interest" description="Disordered" evidence="1">
    <location>
        <begin position="96"/>
        <end position="115"/>
    </location>
</feature>
<keyword evidence="3" id="KW-1185">Reference proteome</keyword>
<feature type="region of interest" description="Disordered" evidence="1">
    <location>
        <begin position="214"/>
        <end position="243"/>
    </location>
</feature>
<dbReference type="Proteomes" id="UP000675881">
    <property type="component" value="Chromosome 9"/>
</dbReference>
<feature type="compositionally biased region" description="Low complexity" evidence="1">
    <location>
        <begin position="319"/>
        <end position="343"/>
    </location>
</feature>
<name>A0A7R8D5E3_LEPSM</name>
<feature type="region of interest" description="Disordered" evidence="1">
    <location>
        <begin position="259"/>
        <end position="349"/>
    </location>
</feature>
<protein>
    <submittedName>
        <fullName evidence="2">(salmon louse) hypothetical protein</fullName>
    </submittedName>
</protein>
<dbReference type="AlphaFoldDB" id="A0A7R8D5E3"/>
<gene>
    <name evidence="2" type="ORF">LSAA_15009</name>
</gene>
<organism evidence="2 3">
    <name type="scientific">Lepeophtheirus salmonis</name>
    <name type="common">Salmon louse</name>
    <name type="synonym">Caligus salmonis</name>
    <dbReference type="NCBI Taxonomy" id="72036"/>
    <lineage>
        <taxon>Eukaryota</taxon>
        <taxon>Metazoa</taxon>
        <taxon>Ecdysozoa</taxon>
        <taxon>Arthropoda</taxon>
        <taxon>Crustacea</taxon>
        <taxon>Multicrustacea</taxon>
        <taxon>Hexanauplia</taxon>
        <taxon>Copepoda</taxon>
        <taxon>Siphonostomatoida</taxon>
        <taxon>Caligidae</taxon>
        <taxon>Lepeophtheirus</taxon>
    </lineage>
</organism>
<dbReference type="EMBL" id="HG994588">
    <property type="protein sequence ID" value="CAF3035080.1"/>
    <property type="molecule type" value="Genomic_DNA"/>
</dbReference>
<evidence type="ECO:0000256" key="1">
    <source>
        <dbReference type="SAM" id="MobiDB-lite"/>
    </source>
</evidence>
<feature type="compositionally biased region" description="Low complexity" evidence="1">
    <location>
        <begin position="294"/>
        <end position="312"/>
    </location>
</feature>
<sequence>MLMPKKPKMSFGSRVNEWKSNISSFFGKKKPDLTISTDSPSVDLDFNSGLKVECDKVDPKINMGKNDSNLNKSSGEIPNLNANASMGIVDISNVSPAKSTAGDLRNPKDSSRSLKVHHKDGARFKPIKTQNKENNPALSIHQQDVDVKIHSNLSGSSTLKVQAPSIPCPDTTNSEVHLDSSSKFSDVSPKINLSIDSKKVDAGAGFKVITGRTLDDPSVNTQEHETNELSHIVSEQSSESRTGDFVALKKYKKSEVTREIGVTETKSSERKEKTISSRVDPLPIFSPPTAPPRKSNISASSITTTTTSTPVKTPRKSKTTVTSSSSTSSSSYVTESVDSSLSPLSPPQK</sequence>
<evidence type="ECO:0000313" key="3">
    <source>
        <dbReference type="Proteomes" id="UP000675881"/>
    </source>
</evidence>
<reference evidence="2" key="1">
    <citation type="submission" date="2021-02" db="EMBL/GenBank/DDBJ databases">
        <authorList>
            <person name="Bekaert M."/>
        </authorList>
    </citation>
    <scope>NUCLEOTIDE SEQUENCE</scope>
    <source>
        <strain evidence="2">IoA-00</strain>
    </source>
</reference>
<feature type="compositionally biased region" description="Basic and acidic residues" evidence="1">
    <location>
        <begin position="266"/>
        <end position="275"/>
    </location>
</feature>
<proteinExistence type="predicted"/>